<comment type="similarity">
    <text evidence="1">Belongs to the PPR family. P subfamily.</text>
</comment>
<evidence type="ECO:0000313" key="5">
    <source>
        <dbReference type="Proteomes" id="UP001386955"/>
    </source>
</evidence>
<feature type="repeat" description="PPR" evidence="3">
    <location>
        <begin position="273"/>
        <end position="307"/>
    </location>
</feature>
<proteinExistence type="inferred from homology"/>
<organism evidence="4 5">
    <name type="scientific">Psophocarpus tetragonolobus</name>
    <name type="common">Winged bean</name>
    <name type="synonym">Dolichos tetragonolobus</name>
    <dbReference type="NCBI Taxonomy" id="3891"/>
    <lineage>
        <taxon>Eukaryota</taxon>
        <taxon>Viridiplantae</taxon>
        <taxon>Streptophyta</taxon>
        <taxon>Embryophyta</taxon>
        <taxon>Tracheophyta</taxon>
        <taxon>Spermatophyta</taxon>
        <taxon>Magnoliopsida</taxon>
        <taxon>eudicotyledons</taxon>
        <taxon>Gunneridae</taxon>
        <taxon>Pentapetalae</taxon>
        <taxon>rosids</taxon>
        <taxon>fabids</taxon>
        <taxon>Fabales</taxon>
        <taxon>Fabaceae</taxon>
        <taxon>Papilionoideae</taxon>
        <taxon>50 kb inversion clade</taxon>
        <taxon>NPAAA clade</taxon>
        <taxon>indigoferoid/millettioid clade</taxon>
        <taxon>Phaseoleae</taxon>
        <taxon>Psophocarpus</taxon>
    </lineage>
</organism>
<feature type="repeat" description="PPR" evidence="3">
    <location>
        <begin position="203"/>
        <end position="237"/>
    </location>
</feature>
<keyword evidence="5" id="KW-1185">Reference proteome</keyword>
<evidence type="ECO:0008006" key="6">
    <source>
        <dbReference type="Google" id="ProtNLM"/>
    </source>
</evidence>
<feature type="repeat" description="PPR" evidence="3">
    <location>
        <begin position="344"/>
        <end position="378"/>
    </location>
</feature>
<name>A0AAN9SU84_PSOTE</name>
<dbReference type="Pfam" id="PF12854">
    <property type="entry name" value="PPR_1"/>
    <property type="match status" value="1"/>
</dbReference>
<gene>
    <name evidence="4" type="ORF">VNO78_05800</name>
</gene>
<reference evidence="4 5" key="1">
    <citation type="submission" date="2024-01" db="EMBL/GenBank/DDBJ databases">
        <title>The genomes of 5 underutilized Papilionoideae crops provide insights into root nodulation and disease resistanc.</title>
        <authorList>
            <person name="Jiang F."/>
        </authorList>
    </citation>
    <scope>NUCLEOTIDE SEQUENCE [LARGE SCALE GENOMIC DNA]</scope>
    <source>
        <strain evidence="4">DUOXIRENSHENG_FW03</strain>
        <tissue evidence="4">Leaves</tissue>
    </source>
</reference>
<protein>
    <recommendedName>
        <fullName evidence="6">Pentatricopeptide repeat-containing protein</fullName>
    </recommendedName>
</protein>
<keyword evidence="2" id="KW-0677">Repeat</keyword>
<sequence>MGKGSKMLEKCGKVGRGRKYYRLAGASNGEGVEQPSDGSIAKLVLESEWAVEVEEALWKGRIEWKAELVNKVLKRLWNHGPKALQFFKHLDRHPTYIHSPSSFHHAIDIAARMHDYNSAWAFFSRMRSLRCGPSPKSFAILAERYASNGKPHRAVRAFLSMHLHGCPQDLHSFNTLLDILCKSHRVDMAHHLFKTLFSRFKPDAVSYNIIANGYCLLKRTPLALQVLKEMVHRGIQPTLVSYNTLLKGYFRSNQIKDAWAFYLEMQKRKCQIDVVTYTTMIHGFGVAGDVKKSRRVFHEMVKEGVVPSVATYNALIQVLCKKDTVENAVLVFEDMVTEGVCLPNLVTYNLVIRGLCHVGDMERALGFMGRMEEHGLRPSVQTYNVVIRYFCDAGEIEKGLDMFGKMGDGSCLPNLDTYNVLISAMFMRKKSEDLVVAGKLLIEMVDRGFLPRKFTFNRVLDGLVITGNQEFAKEILRMQSRCGRIVRRLKL</sequence>
<feature type="repeat" description="PPR" evidence="3">
    <location>
        <begin position="308"/>
        <end position="342"/>
    </location>
</feature>
<dbReference type="Proteomes" id="UP001386955">
    <property type="component" value="Unassembled WGS sequence"/>
</dbReference>
<dbReference type="NCBIfam" id="TIGR00756">
    <property type="entry name" value="PPR"/>
    <property type="match status" value="6"/>
</dbReference>
<dbReference type="InterPro" id="IPR002885">
    <property type="entry name" value="PPR_rpt"/>
</dbReference>
<dbReference type="PANTHER" id="PTHR47447">
    <property type="entry name" value="OS03G0856100 PROTEIN"/>
    <property type="match status" value="1"/>
</dbReference>
<dbReference type="SUPFAM" id="SSF48452">
    <property type="entry name" value="TPR-like"/>
    <property type="match status" value="1"/>
</dbReference>
<feature type="repeat" description="PPR" evidence="3">
    <location>
        <begin position="169"/>
        <end position="199"/>
    </location>
</feature>
<dbReference type="InterPro" id="IPR011990">
    <property type="entry name" value="TPR-like_helical_dom_sf"/>
</dbReference>
<feature type="repeat" description="PPR" evidence="3">
    <location>
        <begin position="238"/>
        <end position="272"/>
    </location>
</feature>
<dbReference type="Pfam" id="PF13041">
    <property type="entry name" value="PPR_2"/>
    <property type="match status" value="3"/>
</dbReference>
<dbReference type="PANTHER" id="PTHR47447:SF28">
    <property type="entry name" value="PENTACOTRIPEPTIDE-REPEAT REGION OF PRORP DOMAIN-CONTAINING PROTEIN"/>
    <property type="match status" value="1"/>
</dbReference>
<comment type="caution">
    <text evidence="4">The sequence shown here is derived from an EMBL/GenBank/DDBJ whole genome shotgun (WGS) entry which is preliminary data.</text>
</comment>
<evidence type="ECO:0000256" key="2">
    <source>
        <dbReference type="ARBA" id="ARBA00022737"/>
    </source>
</evidence>
<dbReference type="PROSITE" id="PS51375">
    <property type="entry name" value="PPR"/>
    <property type="match status" value="7"/>
</dbReference>
<evidence type="ECO:0000256" key="1">
    <source>
        <dbReference type="ARBA" id="ARBA00007626"/>
    </source>
</evidence>
<dbReference type="AlphaFoldDB" id="A0AAN9SU84"/>
<evidence type="ECO:0000256" key="3">
    <source>
        <dbReference type="PROSITE-ProRule" id="PRU00708"/>
    </source>
</evidence>
<evidence type="ECO:0000313" key="4">
    <source>
        <dbReference type="EMBL" id="KAK7404819.1"/>
    </source>
</evidence>
<feature type="repeat" description="PPR" evidence="3">
    <location>
        <begin position="379"/>
        <end position="413"/>
    </location>
</feature>
<dbReference type="EMBL" id="JAYMYS010000002">
    <property type="protein sequence ID" value="KAK7404819.1"/>
    <property type="molecule type" value="Genomic_DNA"/>
</dbReference>
<dbReference type="Gene3D" id="1.25.40.10">
    <property type="entry name" value="Tetratricopeptide repeat domain"/>
    <property type="match status" value="3"/>
</dbReference>
<accession>A0AAN9SU84</accession>